<gene>
    <name evidence="5" type="primary">lsm1</name>
    <name evidence="5" type="ORF">FAD_0190</name>
    <name evidence="6" type="ORF">HLB00_05890</name>
</gene>
<dbReference type="GeneID" id="16025337"/>
<dbReference type="STRING" id="74969.FAD_0190"/>
<organism evidence="5 7">
    <name type="scientific">Ferroplasma acidiphilum</name>
    <dbReference type="NCBI Taxonomy" id="74969"/>
    <lineage>
        <taxon>Archaea</taxon>
        <taxon>Methanobacteriati</taxon>
        <taxon>Thermoplasmatota</taxon>
        <taxon>Thermoplasmata</taxon>
        <taxon>Thermoplasmatales</taxon>
        <taxon>Ferroplasmaceae</taxon>
        <taxon>Ferroplasma</taxon>
    </lineage>
</organism>
<dbReference type="GO" id="GO:0003723">
    <property type="term" value="F:RNA binding"/>
    <property type="evidence" value="ECO:0007669"/>
    <property type="project" value="InterPro"/>
</dbReference>
<name>A0A1V0N1U6_9ARCH</name>
<evidence type="ECO:0000259" key="4">
    <source>
        <dbReference type="PROSITE" id="PS52002"/>
    </source>
</evidence>
<dbReference type="InterPro" id="IPR010920">
    <property type="entry name" value="LSM_dom_sf"/>
</dbReference>
<dbReference type="EMBL" id="JABGBP010000197">
    <property type="protein sequence ID" value="NOL60363.1"/>
    <property type="molecule type" value="Genomic_DNA"/>
</dbReference>
<dbReference type="InterPro" id="IPR001163">
    <property type="entry name" value="Sm_dom_euk/arc"/>
</dbReference>
<keyword evidence="3 6" id="KW-0687">Ribonucleoprotein</keyword>
<reference evidence="5 7" key="1">
    <citation type="submission" date="2011-10" db="EMBL/GenBank/DDBJ databases">
        <title>Metabolic and evolutionary patterns in the extreme acidophile Ferroplasma acidiphilum.</title>
        <authorList>
            <person name="Golyshina O.V."/>
            <person name="Kozyavkin S.A."/>
            <person name="Tatusov R.L."/>
            <person name="Slesarev A.I."/>
            <person name="Golyshin P.N."/>
        </authorList>
    </citation>
    <scope>NUCLEOTIDE SEQUENCE [LARGE SCALE GENOMIC DNA]</scope>
    <source>
        <strain evidence="5">Berkeley</strain>
        <strain evidence="7">Y</strain>
    </source>
</reference>
<dbReference type="Gene3D" id="2.30.30.100">
    <property type="match status" value="1"/>
</dbReference>
<comment type="similarity">
    <text evidence="1">Belongs to the snRNP Sm proteins family.</text>
</comment>
<evidence type="ECO:0000256" key="2">
    <source>
        <dbReference type="ARBA" id="ARBA00021121"/>
    </source>
</evidence>
<dbReference type="PROSITE" id="PS52002">
    <property type="entry name" value="SM"/>
    <property type="match status" value="1"/>
</dbReference>
<feature type="domain" description="Sm" evidence="4">
    <location>
        <begin position="12"/>
        <end position="84"/>
    </location>
</feature>
<dbReference type="InterPro" id="IPR022901">
    <property type="entry name" value="snRNP_Sm-like_arc"/>
</dbReference>
<dbReference type="KEGG" id="fai:FAD_0190"/>
<accession>A0A1V0N1U6</accession>
<dbReference type="EMBL" id="CP015363">
    <property type="protein sequence ID" value="ARD84120.1"/>
    <property type="molecule type" value="Genomic_DNA"/>
</dbReference>
<dbReference type="CDD" id="cd01731">
    <property type="entry name" value="archaeal_Sm1"/>
    <property type="match status" value="1"/>
</dbReference>
<evidence type="ECO:0000256" key="3">
    <source>
        <dbReference type="ARBA" id="ARBA00023274"/>
    </source>
</evidence>
<dbReference type="OrthoDB" id="371816at2157"/>
<dbReference type="GO" id="GO:1990904">
    <property type="term" value="C:ribonucleoprotein complex"/>
    <property type="evidence" value="ECO:0007669"/>
    <property type="project" value="UniProtKB-KW"/>
</dbReference>
<protein>
    <recommendedName>
        <fullName evidence="2">Putative snRNP Sm-like protein</fullName>
    </recommendedName>
</protein>
<evidence type="ECO:0000313" key="8">
    <source>
        <dbReference type="Proteomes" id="UP000546917"/>
    </source>
</evidence>
<evidence type="ECO:0000313" key="7">
    <source>
        <dbReference type="Proteomes" id="UP000192050"/>
    </source>
</evidence>
<evidence type="ECO:0000256" key="1">
    <source>
        <dbReference type="ARBA" id="ARBA00006850"/>
    </source>
</evidence>
<dbReference type="Pfam" id="PF01423">
    <property type="entry name" value="LSM"/>
    <property type="match status" value="1"/>
</dbReference>
<proteinExistence type="inferred from homology"/>
<dbReference type="InterPro" id="IPR047575">
    <property type="entry name" value="Sm"/>
</dbReference>
<dbReference type="AlphaFoldDB" id="A0A1V0N1U6"/>
<dbReference type="RefSeq" id="WP_009887195.1">
    <property type="nucleotide sequence ID" value="NZ_CP015363.1"/>
</dbReference>
<keyword evidence="7" id="KW-1185">Reference proteome</keyword>
<dbReference type="Proteomes" id="UP000546917">
    <property type="component" value="Unassembled WGS sequence"/>
</dbReference>
<dbReference type="SUPFAM" id="SSF50182">
    <property type="entry name" value="Sm-like ribonucleoproteins"/>
    <property type="match status" value="1"/>
</dbReference>
<evidence type="ECO:0000313" key="6">
    <source>
        <dbReference type="EMBL" id="NOL60363.1"/>
    </source>
</evidence>
<dbReference type="PANTHER" id="PTHR10553">
    <property type="entry name" value="SMALL NUCLEAR RIBONUCLEOPROTEIN"/>
    <property type="match status" value="1"/>
</dbReference>
<dbReference type="PANTHER" id="PTHR10553:SF5">
    <property type="entry name" value="U6 SNRNA-ASSOCIATED SM-LIKE PROTEIN LSM7"/>
    <property type="match status" value="1"/>
</dbReference>
<sequence length="84" mass="9446">MVNNNRSGYVPKPMETLKNSLEKNIMIDVKGNRMYSGILEGYDIYMNLVLKNATETINNENKGTFSMMLLRGDNIIFVSPPGGE</sequence>
<dbReference type="Proteomes" id="UP000192050">
    <property type="component" value="Chromosome"/>
</dbReference>
<evidence type="ECO:0000313" key="5">
    <source>
        <dbReference type="EMBL" id="ARD84120.1"/>
    </source>
</evidence>
<reference evidence="6 8" key="2">
    <citation type="submission" date="2020-05" db="EMBL/GenBank/DDBJ databases">
        <authorList>
            <person name="Zhang R."/>
        </authorList>
    </citation>
    <scope>NUCLEOTIDE SEQUENCE [LARGE SCALE GENOMIC DNA]</scope>
    <source>
        <strain evidence="6 8">DSM 28986</strain>
    </source>
</reference>
<dbReference type="SMART" id="SM00651">
    <property type="entry name" value="Sm"/>
    <property type="match status" value="1"/>
</dbReference>
<dbReference type="InterPro" id="IPR044641">
    <property type="entry name" value="Lsm7/SmG-like"/>
</dbReference>